<dbReference type="SUPFAM" id="SSF53623">
    <property type="entry name" value="MurD-like peptide ligases, catalytic domain"/>
    <property type="match status" value="1"/>
</dbReference>
<dbReference type="PANTHER" id="PTHR43445:SF3">
    <property type="entry name" value="UDP-N-ACETYLMURAMATE--L-ALANINE LIGASE"/>
    <property type="match status" value="1"/>
</dbReference>
<keyword evidence="10 14" id="KW-0573">Peptidoglycan synthesis</keyword>
<reference evidence="18" key="1">
    <citation type="submission" date="2015-09" db="EMBL/GenBank/DDBJ databases">
        <title>Draft Genome Sequences of Two Novel Amoeba-resistant Intranuclear Bacteria, Candidatus Berkiella cookevillensis and Candidatus Berkiella aquae.</title>
        <authorList>
            <person name="Mehari Y.T."/>
            <person name="Arivett B.A."/>
            <person name="Farone A.L."/>
            <person name="Gunderson J.H."/>
            <person name="Farone M.B."/>
        </authorList>
    </citation>
    <scope>NUCLEOTIDE SEQUENCE [LARGE SCALE GENOMIC DNA]</scope>
    <source>
        <strain evidence="18">HT99</strain>
    </source>
</reference>
<dbReference type="Pfam" id="PF08245">
    <property type="entry name" value="Mur_ligase_M"/>
    <property type="match status" value="1"/>
</dbReference>
<dbReference type="AlphaFoldDB" id="A0A0Q9YUG0"/>
<dbReference type="InterPro" id="IPR013221">
    <property type="entry name" value="Mur_ligase_cen"/>
</dbReference>
<dbReference type="InterPro" id="IPR004101">
    <property type="entry name" value="Mur_ligase_C"/>
</dbReference>
<evidence type="ECO:0000256" key="4">
    <source>
        <dbReference type="ARBA" id="ARBA00022490"/>
    </source>
</evidence>
<sequence length="491" mass="53856">MNHKNNPFSIPEMRRIKTIHFVGIGGVGMSGIAEVLLNQDYRITGSDPARNQVTTRLEKLGAHVFHTHAAENVSGADVVVVSSAIQENNPEIIKARELRIPIVARAAMLAELMRFRYGIAVAGTHGKTTTTSLISSILAQGGLDPTFVIGGKLNSADTNARLGASRYLVAEADESDASFLHLHPMVAIVTNIDTDHLGTYDNDFSKLKETFIQFLHNLPFYGYAAVCIDCPITQSILPQVARPLLTYGFHEKADYRATDYVQKGTQCYFKVHRPNRPTLDIQLNLPGKHNVLNALAAIAVATEEGVNDSAICQSLTEFAGIGRRFHIHGEYLSPKGHALVIEDYGHHPQEVRVTIEAARAAWPDKRLVMAFQPHRYTRTSMLFEDFTDVLSGVDVLVLLEVYAAGEEPIAGADSRTLCRSIRQRGSVDPIFVQSVQQLREVLDNVLMADDILFLQGAGNIGSAAVELVGTQQLRLTKVAESNILNMTPKAE</sequence>
<dbReference type="PANTHER" id="PTHR43445">
    <property type="entry name" value="UDP-N-ACETYLMURAMATE--L-ALANINE LIGASE-RELATED"/>
    <property type="match status" value="1"/>
</dbReference>
<comment type="caution">
    <text evidence="18">The sequence shown here is derived from an EMBL/GenBank/DDBJ whole genome shotgun (WGS) entry which is preliminary data.</text>
</comment>
<evidence type="ECO:0000256" key="3">
    <source>
        <dbReference type="ARBA" id="ARBA00012211"/>
    </source>
</evidence>
<dbReference type="STRING" id="295108.HT99x_02726"/>
<evidence type="ECO:0000256" key="5">
    <source>
        <dbReference type="ARBA" id="ARBA00022598"/>
    </source>
</evidence>
<dbReference type="GO" id="GO:0009252">
    <property type="term" value="P:peptidoglycan biosynthetic process"/>
    <property type="evidence" value="ECO:0007669"/>
    <property type="project" value="UniProtKB-UniRule"/>
</dbReference>
<dbReference type="GO" id="GO:0005524">
    <property type="term" value="F:ATP binding"/>
    <property type="evidence" value="ECO:0007669"/>
    <property type="project" value="UniProtKB-UniRule"/>
</dbReference>
<gene>
    <name evidence="14 18" type="primary">murC</name>
    <name evidence="18" type="ORF">HT99x_02726</name>
</gene>
<feature type="domain" description="Mur ligase C-terminal" evidence="16">
    <location>
        <begin position="323"/>
        <end position="458"/>
    </location>
</feature>
<evidence type="ECO:0000313" key="18">
    <source>
        <dbReference type="EMBL" id="KRG19747.1"/>
    </source>
</evidence>
<dbReference type="Pfam" id="PF01225">
    <property type="entry name" value="Mur_ligase"/>
    <property type="match status" value="1"/>
</dbReference>
<keyword evidence="9 14" id="KW-0133">Cell shape</keyword>
<keyword evidence="11 14" id="KW-0131">Cell cycle</keyword>
<dbReference type="EMBL" id="LKAJ01000015">
    <property type="protein sequence ID" value="KRG19747.1"/>
    <property type="molecule type" value="Genomic_DNA"/>
</dbReference>
<dbReference type="GO" id="GO:0051301">
    <property type="term" value="P:cell division"/>
    <property type="evidence" value="ECO:0007669"/>
    <property type="project" value="UniProtKB-KW"/>
</dbReference>
<dbReference type="GO" id="GO:0008360">
    <property type="term" value="P:regulation of cell shape"/>
    <property type="evidence" value="ECO:0007669"/>
    <property type="project" value="UniProtKB-KW"/>
</dbReference>
<evidence type="ECO:0000256" key="10">
    <source>
        <dbReference type="ARBA" id="ARBA00022984"/>
    </source>
</evidence>
<feature type="binding site" evidence="14">
    <location>
        <begin position="123"/>
        <end position="129"/>
    </location>
    <ligand>
        <name>ATP</name>
        <dbReference type="ChEBI" id="CHEBI:30616"/>
    </ligand>
</feature>
<dbReference type="GO" id="GO:0071555">
    <property type="term" value="P:cell wall organization"/>
    <property type="evidence" value="ECO:0007669"/>
    <property type="project" value="UniProtKB-KW"/>
</dbReference>
<dbReference type="NCBIfam" id="TIGR01082">
    <property type="entry name" value="murC"/>
    <property type="match status" value="1"/>
</dbReference>
<dbReference type="Gene3D" id="3.40.1190.10">
    <property type="entry name" value="Mur-like, catalytic domain"/>
    <property type="match status" value="1"/>
</dbReference>
<evidence type="ECO:0000259" key="17">
    <source>
        <dbReference type="Pfam" id="PF08245"/>
    </source>
</evidence>
<dbReference type="SUPFAM" id="SSF51984">
    <property type="entry name" value="MurCD N-terminal domain"/>
    <property type="match status" value="1"/>
</dbReference>
<comment type="similarity">
    <text evidence="14">Belongs to the MurCDEF family.</text>
</comment>
<keyword evidence="6 14" id="KW-0132">Cell division</keyword>
<dbReference type="InterPro" id="IPR050061">
    <property type="entry name" value="MurCDEF_pg_biosynth"/>
</dbReference>
<evidence type="ECO:0000259" key="16">
    <source>
        <dbReference type="Pfam" id="PF02875"/>
    </source>
</evidence>
<dbReference type="UniPathway" id="UPA00219"/>
<evidence type="ECO:0000256" key="7">
    <source>
        <dbReference type="ARBA" id="ARBA00022741"/>
    </source>
</evidence>
<proteinExistence type="inferred from homology"/>
<dbReference type="InterPro" id="IPR000713">
    <property type="entry name" value="Mur_ligase_N"/>
</dbReference>
<keyword evidence="5 14" id="KW-0436">Ligase</keyword>
<feature type="domain" description="Mur ligase N-terminal catalytic" evidence="15">
    <location>
        <begin position="18"/>
        <end position="117"/>
    </location>
</feature>
<evidence type="ECO:0000256" key="12">
    <source>
        <dbReference type="ARBA" id="ARBA00023316"/>
    </source>
</evidence>
<evidence type="ECO:0000256" key="1">
    <source>
        <dbReference type="ARBA" id="ARBA00004496"/>
    </source>
</evidence>
<evidence type="ECO:0000256" key="14">
    <source>
        <dbReference type="HAMAP-Rule" id="MF_00046"/>
    </source>
</evidence>
<keyword evidence="4 14" id="KW-0963">Cytoplasm</keyword>
<evidence type="ECO:0000256" key="13">
    <source>
        <dbReference type="ARBA" id="ARBA00047833"/>
    </source>
</evidence>
<dbReference type="Gene3D" id="3.40.50.720">
    <property type="entry name" value="NAD(P)-binding Rossmann-like Domain"/>
    <property type="match status" value="1"/>
</dbReference>
<comment type="catalytic activity">
    <reaction evidence="13 14">
        <text>UDP-N-acetyl-alpha-D-muramate + L-alanine + ATP = UDP-N-acetyl-alpha-D-muramoyl-L-alanine + ADP + phosphate + H(+)</text>
        <dbReference type="Rhea" id="RHEA:23372"/>
        <dbReference type="ChEBI" id="CHEBI:15378"/>
        <dbReference type="ChEBI" id="CHEBI:30616"/>
        <dbReference type="ChEBI" id="CHEBI:43474"/>
        <dbReference type="ChEBI" id="CHEBI:57972"/>
        <dbReference type="ChEBI" id="CHEBI:70757"/>
        <dbReference type="ChEBI" id="CHEBI:83898"/>
        <dbReference type="ChEBI" id="CHEBI:456216"/>
        <dbReference type="EC" id="6.3.2.8"/>
    </reaction>
</comment>
<dbReference type="Pfam" id="PF02875">
    <property type="entry name" value="Mur_ligase_C"/>
    <property type="match status" value="1"/>
</dbReference>
<dbReference type="FunFam" id="3.40.1190.10:FF:000001">
    <property type="entry name" value="UDP-N-acetylmuramate--L-alanine ligase"/>
    <property type="match status" value="1"/>
</dbReference>
<comment type="subcellular location">
    <subcellularLocation>
        <location evidence="1 14">Cytoplasm</location>
    </subcellularLocation>
</comment>
<evidence type="ECO:0000256" key="11">
    <source>
        <dbReference type="ARBA" id="ARBA00023306"/>
    </source>
</evidence>
<dbReference type="InterPro" id="IPR036565">
    <property type="entry name" value="Mur-like_cat_sf"/>
</dbReference>
<dbReference type="Gene3D" id="3.90.190.20">
    <property type="entry name" value="Mur ligase, C-terminal domain"/>
    <property type="match status" value="1"/>
</dbReference>
<evidence type="ECO:0000259" key="15">
    <source>
        <dbReference type="Pfam" id="PF01225"/>
    </source>
</evidence>
<dbReference type="PATRIC" id="fig|1590043.3.peg.2772"/>
<evidence type="ECO:0000256" key="9">
    <source>
        <dbReference type="ARBA" id="ARBA00022960"/>
    </source>
</evidence>
<dbReference type="EC" id="6.3.2.8" evidence="3 14"/>
<name>A0A0Q9YUG0_9GAMM</name>
<organism evidence="18">
    <name type="scientific">Candidatus Berkiella aquae</name>
    <dbReference type="NCBI Taxonomy" id="295108"/>
    <lineage>
        <taxon>Bacteria</taxon>
        <taxon>Pseudomonadati</taxon>
        <taxon>Pseudomonadota</taxon>
        <taxon>Gammaproteobacteria</taxon>
        <taxon>Candidatus Berkiellales</taxon>
        <taxon>Candidatus Berkiellaceae</taxon>
        <taxon>Candidatus Berkiella</taxon>
    </lineage>
</organism>
<evidence type="ECO:0000256" key="8">
    <source>
        <dbReference type="ARBA" id="ARBA00022840"/>
    </source>
</evidence>
<comment type="function">
    <text evidence="14">Cell wall formation.</text>
</comment>
<dbReference type="InterPro" id="IPR036615">
    <property type="entry name" value="Mur_ligase_C_dom_sf"/>
</dbReference>
<dbReference type="GO" id="GO:0008763">
    <property type="term" value="F:UDP-N-acetylmuramate-L-alanine ligase activity"/>
    <property type="evidence" value="ECO:0007669"/>
    <property type="project" value="UniProtKB-UniRule"/>
</dbReference>
<keyword evidence="8 14" id="KW-0067">ATP-binding</keyword>
<accession>A0A0Q9YUG0</accession>
<protein>
    <recommendedName>
        <fullName evidence="3 14">UDP-N-acetylmuramate--L-alanine ligase</fullName>
        <ecNumber evidence="3 14">6.3.2.8</ecNumber>
    </recommendedName>
    <alternativeName>
        <fullName evidence="14">UDP-N-acetylmuramoyl-L-alanine synthetase</fullName>
    </alternativeName>
</protein>
<dbReference type="InterPro" id="IPR005758">
    <property type="entry name" value="UDP-N-AcMur_Ala_ligase_MurC"/>
</dbReference>
<evidence type="ECO:0000256" key="6">
    <source>
        <dbReference type="ARBA" id="ARBA00022618"/>
    </source>
</evidence>
<dbReference type="SUPFAM" id="SSF53244">
    <property type="entry name" value="MurD-like peptide ligases, peptide-binding domain"/>
    <property type="match status" value="1"/>
</dbReference>
<keyword evidence="7 14" id="KW-0547">Nucleotide-binding</keyword>
<feature type="domain" description="Mur ligase central" evidence="17">
    <location>
        <begin position="121"/>
        <end position="301"/>
    </location>
</feature>
<keyword evidence="12 14" id="KW-0961">Cell wall biogenesis/degradation</keyword>
<dbReference type="HAMAP" id="MF_00046">
    <property type="entry name" value="MurC"/>
    <property type="match status" value="1"/>
</dbReference>
<comment type="pathway">
    <text evidence="2 14">Cell wall biogenesis; peptidoglycan biosynthesis.</text>
</comment>
<evidence type="ECO:0000256" key="2">
    <source>
        <dbReference type="ARBA" id="ARBA00004752"/>
    </source>
</evidence>
<dbReference type="GO" id="GO:0005737">
    <property type="term" value="C:cytoplasm"/>
    <property type="evidence" value="ECO:0007669"/>
    <property type="project" value="UniProtKB-SubCell"/>
</dbReference>